<keyword evidence="4" id="KW-0004">4Fe-4S</keyword>
<evidence type="ECO:0000256" key="2">
    <source>
        <dbReference type="ARBA" id="ARBA00010564"/>
    </source>
</evidence>
<dbReference type="InterPro" id="IPR016558">
    <property type="entry name" value="DNA_primase_lsu_euk"/>
</dbReference>
<dbReference type="Gene3D" id="1.20.930.80">
    <property type="match status" value="1"/>
</dbReference>
<keyword evidence="10" id="KW-0238">DNA-binding</keyword>
<evidence type="ECO:0000256" key="3">
    <source>
        <dbReference type="ARBA" id="ARBA00019038"/>
    </source>
</evidence>
<keyword evidence="7" id="KW-0479">Metal-binding</keyword>
<keyword evidence="8" id="KW-0408">Iron</keyword>
<keyword evidence="14" id="KW-1185">Reference proteome</keyword>
<keyword evidence="5" id="KW-0639">Primosome</keyword>
<dbReference type="PANTHER" id="PTHR10537">
    <property type="entry name" value="DNA PRIMASE LARGE SUBUNIT"/>
    <property type="match status" value="1"/>
</dbReference>
<keyword evidence="9" id="KW-0411">Iron-sulfur</keyword>
<dbReference type="InterPro" id="IPR058560">
    <property type="entry name" value="DNA_primase_C"/>
</dbReference>
<dbReference type="InterPro" id="IPR007238">
    <property type="entry name" value="DNA_primase_lsu_euk/arc"/>
</dbReference>
<dbReference type="CDD" id="cd07322">
    <property type="entry name" value="PriL_PriS_Eukaryotic"/>
    <property type="match status" value="1"/>
</dbReference>
<evidence type="ECO:0000256" key="8">
    <source>
        <dbReference type="ARBA" id="ARBA00023004"/>
    </source>
</evidence>
<evidence type="ECO:0000256" key="9">
    <source>
        <dbReference type="ARBA" id="ARBA00023014"/>
    </source>
</evidence>
<dbReference type="OMA" id="RINYKPW"/>
<organism evidence="15">
    <name type="scientific">Nippostrongylus brasiliensis</name>
    <name type="common">Rat hookworm</name>
    <dbReference type="NCBI Taxonomy" id="27835"/>
    <lineage>
        <taxon>Eukaryota</taxon>
        <taxon>Metazoa</taxon>
        <taxon>Ecdysozoa</taxon>
        <taxon>Nematoda</taxon>
        <taxon>Chromadorea</taxon>
        <taxon>Rhabditida</taxon>
        <taxon>Rhabditina</taxon>
        <taxon>Rhabditomorpha</taxon>
        <taxon>Strongyloidea</taxon>
        <taxon>Heligmosomidae</taxon>
        <taxon>Nippostrongylus</taxon>
    </lineage>
</organism>
<evidence type="ECO:0000256" key="1">
    <source>
        <dbReference type="ARBA" id="ARBA00001966"/>
    </source>
</evidence>
<dbReference type="GO" id="GO:0003677">
    <property type="term" value="F:DNA binding"/>
    <property type="evidence" value="ECO:0007669"/>
    <property type="project" value="UniProtKB-KW"/>
</dbReference>
<dbReference type="GO" id="GO:0006270">
    <property type="term" value="P:DNA replication initiation"/>
    <property type="evidence" value="ECO:0007669"/>
    <property type="project" value="TreeGrafter"/>
</dbReference>
<dbReference type="STRING" id="27835.A0A0N4YI15"/>
<evidence type="ECO:0000256" key="7">
    <source>
        <dbReference type="ARBA" id="ARBA00022723"/>
    </source>
</evidence>
<dbReference type="GO" id="GO:0005658">
    <property type="term" value="C:alpha DNA polymerase:primase complex"/>
    <property type="evidence" value="ECO:0007669"/>
    <property type="project" value="UniProtKB-ARBA"/>
</dbReference>
<evidence type="ECO:0000313" key="13">
    <source>
        <dbReference type="EMBL" id="VDL80126.1"/>
    </source>
</evidence>
<sequence>MNQDTLNLAGMELTPFQRGHLADHSGTWQTPPDAGISSTQRSPYSCNLQLYDVPPSEEIGIDEFDDIAIERVKVLKAVEDIKERYSWGTDEFKTAMTRELSKLMPIAAGTSMPSDVERARRRDVIGHFILRLAFCRSPESTKWLITQEVDLFRFRFMNETRSNIISFLKDNNVNLDVVGKAEQEELLGDLAAGCGTSIDQTSKVDFWKVDFVAALELVRRRRVLVRHGYAYIPFSDLVVITSAILRTNMTAAMARAFKHLAVVEEESRLLPRLARLANNAYSGKQYAGMEHDGKVTRQMIDGVRIYLAILTEFPLGLSLDEALAFMREEFTKKIDSDKFEKQYAYNIRHMYGKEGRRVNYPAFPCSTIILGNPPASGDCHGCPFKHLDHQLLSQRMEKDGLNREQVGQIVNCSKASAYDKACARYFEYTHKMEEGALGHVITHPNNYYEMSQEVCFSPTSLSPASYGCRQCCLQVKQL</sequence>
<evidence type="ECO:0000259" key="12">
    <source>
        <dbReference type="Pfam" id="PF04104"/>
    </source>
</evidence>
<feature type="region of interest" description="Disordered" evidence="11">
    <location>
        <begin position="21"/>
        <end position="40"/>
    </location>
</feature>
<name>A0A0N4YI15_NIPBR</name>
<evidence type="ECO:0000313" key="15">
    <source>
        <dbReference type="WBParaSite" id="NBR_0001653001-mRNA-1"/>
    </source>
</evidence>
<protein>
    <recommendedName>
        <fullName evidence="3">DNA primase large subunit</fullName>
    </recommendedName>
</protein>
<feature type="compositionally biased region" description="Polar residues" evidence="11">
    <location>
        <begin position="26"/>
        <end position="40"/>
    </location>
</feature>
<dbReference type="GO" id="GO:0006269">
    <property type="term" value="P:DNA replication, synthesis of primer"/>
    <property type="evidence" value="ECO:0007669"/>
    <property type="project" value="UniProtKB-KW"/>
</dbReference>
<dbReference type="PANTHER" id="PTHR10537:SF3">
    <property type="entry name" value="DNA PRIMASE LARGE SUBUNIT"/>
    <property type="match status" value="1"/>
</dbReference>
<dbReference type="Pfam" id="PF26466">
    <property type="entry name" value="DNA_primase_lrg_N"/>
    <property type="match status" value="1"/>
</dbReference>
<dbReference type="GO" id="GO:0051539">
    <property type="term" value="F:4 iron, 4 sulfur cluster binding"/>
    <property type="evidence" value="ECO:0007669"/>
    <property type="project" value="UniProtKB-KW"/>
</dbReference>
<evidence type="ECO:0000256" key="11">
    <source>
        <dbReference type="SAM" id="MobiDB-lite"/>
    </source>
</evidence>
<feature type="domain" description="DNA primase large subunit C-terminal" evidence="12">
    <location>
        <begin position="315"/>
        <end position="448"/>
    </location>
</feature>
<dbReference type="Proteomes" id="UP000271162">
    <property type="component" value="Unassembled WGS sequence"/>
</dbReference>
<evidence type="ECO:0000256" key="10">
    <source>
        <dbReference type="ARBA" id="ARBA00023125"/>
    </source>
</evidence>
<keyword evidence="6" id="KW-0235">DNA replication</keyword>
<comment type="similarity">
    <text evidence="2">Belongs to the eukaryotic-type primase large subunit family.</text>
</comment>
<reference evidence="15" key="1">
    <citation type="submission" date="2017-02" db="UniProtKB">
        <authorList>
            <consortium name="WormBaseParasite"/>
        </authorList>
    </citation>
    <scope>IDENTIFICATION</scope>
</reference>
<dbReference type="EMBL" id="UYSL01022247">
    <property type="protein sequence ID" value="VDL80126.1"/>
    <property type="molecule type" value="Genomic_DNA"/>
</dbReference>
<evidence type="ECO:0000256" key="5">
    <source>
        <dbReference type="ARBA" id="ARBA00022515"/>
    </source>
</evidence>
<dbReference type="Pfam" id="PF04104">
    <property type="entry name" value="DNA_primase_lrg"/>
    <property type="match status" value="1"/>
</dbReference>
<gene>
    <name evidence="13" type="ORF">NBR_LOCUS16531</name>
</gene>
<evidence type="ECO:0000256" key="6">
    <source>
        <dbReference type="ARBA" id="ARBA00022705"/>
    </source>
</evidence>
<dbReference type="AlphaFoldDB" id="A0A0N4YI15"/>
<reference evidence="13 14" key="2">
    <citation type="submission" date="2018-11" db="EMBL/GenBank/DDBJ databases">
        <authorList>
            <consortium name="Pathogen Informatics"/>
        </authorList>
    </citation>
    <scope>NUCLEOTIDE SEQUENCE [LARGE SCALE GENOMIC DNA]</scope>
</reference>
<comment type="cofactor">
    <cofactor evidence="1">
        <name>[4Fe-4S] cluster</name>
        <dbReference type="ChEBI" id="CHEBI:49883"/>
    </cofactor>
</comment>
<proteinExistence type="inferred from homology"/>
<evidence type="ECO:0000256" key="4">
    <source>
        <dbReference type="ARBA" id="ARBA00022485"/>
    </source>
</evidence>
<evidence type="ECO:0000313" key="14">
    <source>
        <dbReference type="Proteomes" id="UP000271162"/>
    </source>
</evidence>
<dbReference type="WBParaSite" id="NBR_0001653001-mRNA-1">
    <property type="protein sequence ID" value="NBR_0001653001-mRNA-1"/>
    <property type="gene ID" value="NBR_0001653001"/>
</dbReference>
<dbReference type="GO" id="GO:0046872">
    <property type="term" value="F:metal ion binding"/>
    <property type="evidence" value="ECO:0007669"/>
    <property type="project" value="UniProtKB-KW"/>
</dbReference>
<accession>A0A0N4YI15</accession>